<dbReference type="RefSeq" id="WP_256322573.1">
    <property type="nucleotide sequence ID" value="NZ_JANGCN010000048.1"/>
</dbReference>
<dbReference type="SUPFAM" id="SSF53756">
    <property type="entry name" value="UDP-Glycosyltransferase/glycogen phosphorylase"/>
    <property type="match status" value="1"/>
</dbReference>
<comment type="caution">
    <text evidence="1">The sequence shown here is derived from an EMBL/GenBank/DDBJ whole genome shotgun (WGS) entry which is preliminary data.</text>
</comment>
<name>A0AAW5KTM6_9FIRM</name>
<sequence>MRILVLSNEVWNDRINGNNVTTNWFEGMDEEFANIYLSPDAPYNKCCEKYFQVTDTMMLKSILCGLKAGKTVEQLGTGDDGVQMSSAENEPRKLYQFLKSISGGFLRLVREFLWLCGKYNIESLRKFISDFQPDVIFSERMATCKMLRLERLVCSLTKAPIFAFTGDDEYSLRQLSFSPFFWINRFMVRKMLRKNVKEYKVYYTLSLEQKKYYEEVFGCQCKLLQKCGDFGAIAEKKNVNQPIKMIYAGKFYCNRWKVLAKIADSIRRINKDDVKVVLEIYTKDIPTKKQKKLLDDGRNAIIKGAVSQEELMKIYHQSDIALHVESSDVKYRLATRFSFSTKIIDCIFSGCAVMAYCWDQHSGYTYLKRENAGICVSSEKELDLILSEICTNTDIIHDYSYKAYLCGKRNHSRKQVQKMLLDDFARYS</sequence>
<dbReference type="Proteomes" id="UP001206236">
    <property type="component" value="Unassembled WGS sequence"/>
</dbReference>
<evidence type="ECO:0000313" key="2">
    <source>
        <dbReference type="Proteomes" id="UP001206236"/>
    </source>
</evidence>
<organism evidence="1 2">
    <name type="scientific">Ruminococcus bicirculans</name>
    <name type="common">ex Wegman et al. 2014</name>
    <dbReference type="NCBI Taxonomy" id="1160721"/>
    <lineage>
        <taxon>Bacteria</taxon>
        <taxon>Bacillati</taxon>
        <taxon>Bacillota</taxon>
        <taxon>Clostridia</taxon>
        <taxon>Eubacteriales</taxon>
        <taxon>Oscillospiraceae</taxon>
        <taxon>Ruminococcus</taxon>
    </lineage>
</organism>
<accession>A0AAW5KTM6</accession>
<dbReference type="Gene3D" id="3.40.50.2000">
    <property type="entry name" value="Glycogen Phosphorylase B"/>
    <property type="match status" value="1"/>
</dbReference>
<gene>
    <name evidence="1" type="ORF">NE632_13320</name>
</gene>
<protein>
    <recommendedName>
        <fullName evidence="3">Glycosyltransferase family 1 protein</fullName>
    </recommendedName>
</protein>
<evidence type="ECO:0008006" key="3">
    <source>
        <dbReference type="Google" id="ProtNLM"/>
    </source>
</evidence>
<evidence type="ECO:0000313" key="1">
    <source>
        <dbReference type="EMBL" id="MCQ5154273.1"/>
    </source>
</evidence>
<dbReference type="AlphaFoldDB" id="A0AAW5KTM6"/>
<reference evidence="1" key="1">
    <citation type="submission" date="2022-06" db="EMBL/GenBank/DDBJ databases">
        <title>Isolation of gut microbiota from human fecal samples.</title>
        <authorList>
            <person name="Pamer E.G."/>
            <person name="Barat B."/>
            <person name="Waligurski E."/>
            <person name="Medina S."/>
            <person name="Paddock L."/>
            <person name="Mostad J."/>
        </authorList>
    </citation>
    <scope>NUCLEOTIDE SEQUENCE</scope>
    <source>
        <strain evidence="1">DFI.5.57</strain>
    </source>
</reference>
<proteinExistence type="predicted"/>
<dbReference type="EMBL" id="JANGCN010000048">
    <property type="protein sequence ID" value="MCQ5154273.1"/>
    <property type="molecule type" value="Genomic_DNA"/>
</dbReference>